<dbReference type="PANTHER" id="PTHR43767:SF12">
    <property type="entry name" value="AMP-DEPENDENT SYNTHETASE AND LIGASE"/>
    <property type="match status" value="1"/>
</dbReference>
<protein>
    <submittedName>
        <fullName evidence="3">Long-chain fatty acid--CoA ligase</fullName>
    </submittedName>
</protein>
<dbReference type="EMBL" id="JALPRX010000065">
    <property type="protein sequence ID" value="MCK8785717.1"/>
    <property type="molecule type" value="Genomic_DNA"/>
</dbReference>
<dbReference type="AlphaFoldDB" id="A0A9X1YBL7"/>
<dbReference type="PANTHER" id="PTHR43767">
    <property type="entry name" value="LONG-CHAIN-FATTY-ACID--COA LIGASE"/>
    <property type="match status" value="1"/>
</dbReference>
<name>A0A9X1YBL7_9PROT</name>
<feature type="domain" description="AMP-binding enzyme C-terminal" evidence="2">
    <location>
        <begin position="478"/>
        <end position="552"/>
    </location>
</feature>
<dbReference type="PROSITE" id="PS00455">
    <property type="entry name" value="AMP_BINDING"/>
    <property type="match status" value="1"/>
</dbReference>
<dbReference type="InterPro" id="IPR020845">
    <property type="entry name" value="AMP-binding_CS"/>
</dbReference>
<organism evidence="3 4">
    <name type="scientific">Roseomonas acroporae</name>
    <dbReference type="NCBI Taxonomy" id="2937791"/>
    <lineage>
        <taxon>Bacteria</taxon>
        <taxon>Pseudomonadati</taxon>
        <taxon>Pseudomonadota</taxon>
        <taxon>Alphaproteobacteria</taxon>
        <taxon>Acetobacterales</taxon>
        <taxon>Roseomonadaceae</taxon>
        <taxon>Roseomonas</taxon>
    </lineage>
</organism>
<sequence>MATDLQDAAATAPWLAAYPAGVRWDAVPAPGTLVAMLDAAVARFATRPCLDFLGRRSTYAELGEAVDRAAAGFRRLGIGPGTRVGLCLPNAPCYVVCYFGALKAGATVVNFNPLYVAAELSAQARDAGVAVMVTLDLEPMLGRVLGLLDEPGSPVRHVVACRFAGMLPRLKGLAFRALKHATIGRVPRGDPRVLDLDALLAGPPVADPPPVSPGDLAVLQYTGGTTGTPKGAMLTHRNLHANLEQVRAWFTTCRPGEERVLAVLPFFHVFAMTVVLNASLAWGAELVLLPRFELKPFLHTLRRRRPTMLAGVPTLFKAVLDGGAGREDLASIRACISGGAPLPMEIKRDFEAHSGCVLVEGYGLTEASPVCFCNPIEGENRIGTIGLPLPGVEAEIRDPADPARRLPPGTRGELCLRGPNVMAGYWQRPEETAATLLPDGFLRTGDIGIMAPDGYVALVDRIKDLILCSGYNVYPRTIEEALHAHPDVAAATVVGMPDPYRGESPAAFVEPRPGATPDVAALRDFLKERLSPIEMPRLIELRPSLPRTAVGKLSKTELRDELRARGRP</sequence>
<dbReference type="Gene3D" id="3.30.300.30">
    <property type="match status" value="1"/>
</dbReference>
<dbReference type="Pfam" id="PF13193">
    <property type="entry name" value="AMP-binding_C"/>
    <property type="match status" value="1"/>
</dbReference>
<dbReference type="GO" id="GO:0016877">
    <property type="term" value="F:ligase activity, forming carbon-sulfur bonds"/>
    <property type="evidence" value="ECO:0007669"/>
    <property type="project" value="UniProtKB-ARBA"/>
</dbReference>
<dbReference type="Proteomes" id="UP001139516">
    <property type="component" value="Unassembled WGS sequence"/>
</dbReference>
<dbReference type="Pfam" id="PF00501">
    <property type="entry name" value="AMP-binding"/>
    <property type="match status" value="1"/>
</dbReference>
<comment type="caution">
    <text evidence="3">The sequence shown here is derived from an EMBL/GenBank/DDBJ whole genome shotgun (WGS) entry which is preliminary data.</text>
</comment>
<dbReference type="Gene3D" id="3.40.50.12780">
    <property type="entry name" value="N-terminal domain of ligase-like"/>
    <property type="match status" value="1"/>
</dbReference>
<evidence type="ECO:0000313" key="4">
    <source>
        <dbReference type="Proteomes" id="UP001139516"/>
    </source>
</evidence>
<dbReference type="InterPro" id="IPR042099">
    <property type="entry name" value="ANL_N_sf"/>
</dbReference>
<keyword evidence="3" id="KW-0436">Ligase</keyword>
<proteinExistence type="predicted"/>
<dbReference type="CDD" id="cd05936">
    <property type="entry name" value="FC-FACS_FadD_like"/>
    <property type="match status" value="1"/>
</dbReference>
<evidence type="ECO:0000259" key="2">
    <source>
        <dbReference type="Pfam" id="PF13193"/>
    </source>
</evidence>
<evidence type="ECO:0000313" key="3">
    <source>
        <dbReference type="EMBL" id="MCK8785717.1"/>
    </source>
</evidence>
<dbReference type="RefSeq" id="WP_248667833.1">
    <property type="nucleotide sequence ID" value="NZ_JALPRX010000065.1"/>
</dbReference>
<dbReference type="InterPro" id="IPR000873">
    <property type="entry name" value="AMP-dep_synth/lig_dom"/>
</dbReference>
<evidence type="ECO:0000259" key="1">
    <source>
        <dbReference type="Pfam" id="PF00501"/>
    </source>
</evidence>
<reference evidence="3" key="1">
    <citation type="submission" date="2022-04" db="EMBL/GenBank/DDBJ databases">
        <title>Roseomonas acroporae sp. nov., isolated from coral Acropora digitifera.</title>
        <authorList>
            <person name="Sun H."/>
        </authorList>
    </citation>
    <scope>NUCLEOTIDE SEQUENCE</scope>
    <source>
        <strain evidence="3">NAR14</strain>
    </source>
</reference>
<accession>A0A9X1YBL7</accession>
<dbReference type="InterPro" id="IPR050237">
    <property type="entry name" value="ATP-dep_AMP-bd_enzyme"/>
</dbReference>
<dbReference type="InterPro" id="IPR045851">
    <property type="entry name" value="AMP-bd_C_sf"/>
</dbReference>
<dbReference type="InterPro" id="IPR025110">
    <property type="entry name" value="AMP-bd_C"/>
</dbReference>
<gene>
    <name evidence="3" type="ORF">M0638_15130</name>
</gene>
<dbReference type="SUPFAM" id="SSF56801">
    <property type="entry name" value="Acetyl-CoA synthetase-like"/>
    <property type="match status" value="1"/>
</dbReference>
<keyword evidence="4" id="KW-1185">Reference proteome</keyword>
<feature type="domain" description="AMP-dependent synthetase/ligase" evidence="1">
    <location>
        <begin position="38"/>
        <end position="426"/>
    </location>
</feature>